<evidence type="ECO:0000256" key="1">
    <source>
        <dbReference type="SAM" id="Phobius"/>
    </source>
</evidence>
<dbReference type="RefSeq" id="WP_204801441.1">
    <property type="nucleotide sequence ID" value="NZ_JACSNX010000001.1"/>
</dbReference>
<feature type="transmembrane region" description="Helical" evidence="1">
    <location>
        <begin position="136"/>
        <end position="157"/>
    </location>
</feature>
<organism evidence="2 3">
    <name type="scientific">Oscillibacter valericigenes</name>
    <dbReference type="NCBI Taxonomy" id="351091"/>
    <lineage>
        <taxon>Bacteria</taxon>
        <taxon>Bacillati</taxon>
        <taxon>Bacillota</taxon>
        <taxon>Clostridia</taxon>
        <taxon>Eubacteriales</taxon>
        <taxon>Oscillospiraceae</taxon>
        <taxon>Oscillibacter</taxon>
    </lineage>
</organism>
<protein>
    <submittedName>
        <fullName evidence="2">Uncharacterized protein</fullName>
    </submittedName>
</protein>
<keyword evidence="1" id="KW-0812">Transmembrane</keyword>
<proteinExistence type="predicted"/>
<keyword evidence="1" id="KW-1133">Transmembrane helix</keyword>
<name>A0ABS2FRG9_9FIRM</name>
<dbReference type="Proteomes" id="UP000719500">
    <property type="component" value="Unassembled WGS sequence"/>
</dbReference>
<evidence type="ECO:0000313" key="2">
    <source>
        <dbReference type="EMBL" id="MBM6849908.1"/>
    </source>
</evidence>
<feature type="transmembrane region" description="Helical" evidence="1">
    <location>
        <begin position="107"/>
        <end position="130"/>
    </location>
</feature>
<reference evidence="2 3" key="1">
    <citation type="journal article" date="2021" name="Sci. Rep.">
        <title>The distribution of antibiotic resistance genes in chicken gut microbiota commensals.</title>
        <authorList>
            <person name="Juricova H."/>
            <person name="Matiasovicova J."/>
            <person name="Kubasova T."/>
            <person name="Cejkova D."/>
            <person name="Rychlik I."/>
        </authorList>
    </citation>
    <scope>NUCLEOTIDE SEQUENCE [LARGE SCALE GENOMIC DNA]</scope>
    <source>
        <strain evidence="2 3">An411</strain>
    </source>
</reference>
<keyword evidence="1" id="KW-0472">Membrane</keyword>
<evidence type="ECO:0000313" key="3">
    <source>
        <dbReference type="Proteomes" id="UP000719500"/>
    </source>
</evidence>
<gene>
    <name evidence="2" type="ORF">H9X91_00460</name>
</gene>
<comment type="caution">
    <text evidence="2">The sequence shown here is derived from an EMBL/GenBank/DDBJ whole genome shotgun (WGS) entry which is preliminary data.</text>
</comment>
<keyword evidence="3" id="KW-1185">Reference proteome</keyword>
<accession>A0ABS2FRG9</accession>
<dbReference type="EMBL" id="JACSNX010000001">
    <property type="protein sequence ID" value="MBM6849908.1"/>
    <property type="molecule type" value="Genomic_DNA"/>
</dbReference>
<sequence>MTEERRQAGAGYTGYEYREISVPREYVSLCLDSYPCFGWEEDPNYEQHGRRGVHVRSGGAGEKDAVTLYFRRVRSIRSKVELTRLQRNFDSCVAELKALERAKRTQGMIAALTVGILGTALIAGSTFAAVSTPPNLWLMILLAVPGFLGWILPYFLYRAVVRRKTVQIEPLIEQTYDEINDICQKGSRLLP</sequence>